<name>A0A2V4VW45_PAEBA</name>
<dbReference type="EMBL" id="CP054614">
    <property type="protein sequence ID" value="QKS55906.1"/>
    <property type="molecule type" value="Genomic_DNA"/>
</dbReference>
<dbReference type="Proteomes" id="UP000509327">
    <property type="component" value="Chromosome"/>
</dbReference>
<reference evidence="2 4" key="2">
    <citation type="submission" date="2020-06" db="EMBL/GenBank/DDBJ databases">
        <title>Complete genome of Paenibacillus barcinonensis KACC11450.</title>
        <authorList>
            <person name="Kim M."/>
            <person name="Park Y.-J."/>
            <person name="Shin J.-H."/>
        </authorList>
    </citation>
    <scope>NUCLEOTIDE SEQUENCE [LARGE SCALE GENOMIC DNA]</scope>
    <source>
        <strain evidence="2 4">KACC11450</strain>
    </source>
</reference>
<evidence type="ECO:0000313" key="3">
    <source>
        <dbReference type="Proteomes" id="UP000247790"/>
    </source>
</evidence>
<evidence type="ECO:0000313" key="2">
    <source>
        <dbReference type="EMBL" id="QKS55906.1"/>
    </source>
</evidence>
<reference evidence="1 3" key="1">
    <citation type="submission" date="2018-06" db="EMBL/GenBank/DDBJ databases">
        <title>Genomic Encyclopedia of Type Strains, Phase III (KMG-III): the genomes of soil and plant-associated and newly described type strains.</title>
        <authorList>
            <person name="Whitman W."/>
        </authorList>
    </citation>
    <scope>NUCLEOTIDE SEQUENCE [LARGE SCALE GENOMIC DNA]</scope>
    <source>
        <strain evidence="1 3">CECT 7022</strain>
    </source>
</reference>
<dbReference type="OrthoDB" id="2629130at2"/>
<dbReference type="RefSeq" id="WP_110894622.1">
    <property type="nucleotide sequence ID" value="NZ_CP054614.1"/>
</dbReference>
<accession>A0A2V4VW45</accession>
<dbReference type="Proteomes" id="UP000247790">
    <property type="component" value="Unassembled WGS sequence"/>
</dbReference>
<proteinExistence type="predicted"/>
<sequence length="140" mass="16713">MFTNNSITDFNGDFVRGKISKQRADESLYNLPYLFNELRFSQSHWSSETLRSLSKELLLVANELDIQNKPKQTSATVFLDDEVWRFSTDNREQILCRFSEYTSFNKVIGLLEKDGWIYRWTHANGEEHYFYKEKLNESKY</sequence>
<dbReference type="EMBL" id="QJSW01000002">
    <property type="protein sequence ID" value="PYE51526.1"/>
    <property type="molecule type" value="Genomic_DNA"/>
</dbReference>
<protein>
    <submittedName>
        <fullName evidence="1">Uncharacterized protein</fullName>
    </submittedName>
</protein>
<keyword evidence="4" id="KW-1185">Reference proteome</keyword>
<dbReference type="AlphaFoldDB" id="A0A2V4VW45"/>
<evidence type="ECO:0000313" key="4">
    <source>
        <dbReference type="Proteomes" id="UP000509327"/>
    </source>
</evidence>
<gene>
    <name evidence="1" type="ORF">DFQ00_102320</name>
    <name evidence="2" type="ORF">HUB98_05860</name>
</gene>
<evidence type="ECO:0000313" key="1">
    <source>
        <dbReference type="EMBL" id="PYE51526.1"/>
    </source>
</evidence>
<organism evidence="1 3">
    <name type="scientific">Paenibacillus barcinonensis</name>
    <dbReference type="NCBI Taxonomy" id="198119"/>
    <lineage>
        <taxon>Bacteria</taxon>
        <taxon>Bacillati</taxon>
        <taxon>Bacillota</taxon>
        <taxon>Bacilli</taxon>
        <taxon>Bacillales</taxon>
        <taxon>Paenibacillaceae</taxon>
        <taxon>Paenibacillus</taxon>
    </lineage>
</organism>